<reference evidence="1" key="1">
    <citation type="submission" date="2014-11" db="EMBL/GenBank/DDBJ databases">
        <authorList>
            <person name="Amaro Gonzalez C."/>
        </authorList>
    </citation>
    <scope>NUCLEOTIDE SEQUENCE</scope>
</reference>
<dbReference type="AlphaFoldDB" id="A0A0E9PXD6"/>
<dbReference type="EMBL" id="GBXM01099311">
    <property type="protein sequence ID" value="JAH09266.1"/>
    <property type="molecule type" value="Transcribed_RNA"/>
</dbReference>
<accession>A0A0E9PXD6</accession>
<evidence type="ECO:0000313" key="1">
    <source>
        <dbReference type="EMBL" id="JAH09266.1"/>
    </source>
</evidence>
<proteinExistence type="predicted"/>
<sequence length="37" mass="4322">MLMKNRQYKPKRKLRGKNDPAISCSLEISFISTHNTD</sequence>
<protein>
    <submittedName>
        <fullName evidence="1">Uncharacterized protein</fullName>
    </submittedName>
</protein>
<name>A0A0E9PXD6_ANGAN</name>
<reference evidence="1" key="2">
    <citation type="journal article" date="2015" name="Fish Shellfish Immunol.">
        <title>Early steps in the European eel (Anguilla anguilla)-Vibrio vulnificus interaction in the gills: Role of the RtxA13 toxin.</title>
        <authorList>
            <person name="Callol A."/>
            <person name="Pajuelo D."/>
            <person name="Ebbesson L."/>
            <person name="Teles M."/>
            <person name="MacKenzie S."/>
            <person name="Amaro C."/>
        </authorList>
    </citation>
    <scope>NUCLEOTIDE SEQUENCE</scope>
</reference>
<organism evidence="1">
    <name type="scientific">Anguilla anguilla</name>
    <name type="common">European freshwater eel</name>
    <name type="synonym">Muraena anguilla</name>
    <dbReference type="NCBI Taxonomy" id="7936"/>
    <lineage>
        <taxon>Eukaryota</taxon>
        <taxon>Metazoa</taxon>
        <taxon>Chordata</taxon>
        <taxon>Craniata</taxon>
        <taxon>Vertebrata</taxon>
        <taxon>Euteleostomi</taxon>
        <taxon>Actinopterygii</taxon>
        <taxon>Neopterygii</taxon>
        <taxon>Teleostei</taxon>
        <taxon>Anguilliformes</taxon>
        <taxon>Anguillidae</taxon>
        <taxon>Anguilla</taxon>
    </lineage>
</organism>